<sequence>MLADPTAQRRLLDVAALDSKLLQLRHQSGHLPENEELAQLQTVRLELVERITATKTRQEDAQRQLERAEADLTPVRARLERDEKRAKDGLVVEQRAMASLQAEIDHLKGRIDDLEEDELEAMQQVEDEGRQHEELVAQRTEIENRMRALLSQREDTKATIARQAESLTRERTAAAESLPADLLADYERIHKRSGSTAAAELRARRCGGCGLELDVAELRRFAAAPATEVLHCEECGRILVRTEKSGL</sequence>
<dbReference type="Proteomes" id="UP000198815">
    <property type="component" value="Unassembled WGS sequence"/>
</dbReference>
<reference evidence="4 5" key="1">
    <citation type="submission" date="2016-10" db="EMBL/GenBank/DDBJ databases">
        <authorList>
            <person name="de Groot N.N."/>
        </authorList>
    </citation>
    <scope>NUCLEOTIDE SEQUENCE [LARGE SCALE GENOMIC DNA]</scope>
    <source>
        <strain evidence="4 5">DSM 16859</strain>
    </source>
</reference>
<dbReference type="InterPro" id="IPR052376">
    <property type="entry name" value="Oxidative_Scav/Glycosyltrans"/>
</dbReference>
<name>A0A1H9PHB5_9ACTN</name>
<evidence type="ECO:0000313" key="5">
    <source>
        <dbReference type="Proteomes" id="UP000198815"/>
    </source>
</evidence>
<evidence type="ECO:0000259" key="3">
    <source>
        <dbReference type="Pfam" id="PF24481"/>
    </source>
</evidence>
<protein>
    <submittedName>
        <fullName evidence="4">Uncharacterized protein</fullName>
    </submittedName>
</protein>
<dbReference type="InterPro" id="IPR003743">
    <property type="entry name" value="Zf-RING_7"/>
</dbReference>
<proteinExistence type="predicted"/>
<dbReference type="AlphaFoldDB" id="A0A1H9PHB5"/>
<dbReference type="STRING" id="64702.SAMN05443377_10122"/>
<gene>
    <name evidence="4" type="ORF">SAMN05443377_10122</name>
</gene>
<evidence type="ECO:0000313" key="4">
    <source>
        <dbReference type="EMBL" id="SER47255.1"/>
    </source>
</evidence>
<dbReference type="PANTHER" id="PTHR39082:SF1">
    <property type="entry name" value="SCAVENGER RECEPTOR CLASS A MEMBER 3"/>
    <property type="match status" value="1"/>
</dbReference>
<dbReference type="Pfam" id="PF24481">
    <property type="entry name" value="CT398_CC"/>
    <property type="match status" value="1"/>
</dbReference>
<dbReference type="InterPro" id="IPR056003">
    <property type="entry name" value="CT398_CC_hairpin"/>
</dbReference>
<dbReference type="Gene3D" id="1.10.287.1490">
    <property type="match status" value="1"/>
</dbReference>
<dbReference type="Pfam" id="PF02591">
    <property type="entry name" value="Zn_ribbon_9"/>
    <property type="match status" value="1"/>
</dbReference>
<dbReference type="EMBL" id="FOGZ01000001">
    <property type="protein sequence ID" value="SER47255.1"/>
    <property type="molecule type" value="Genomic_DNA"/>
</dbReference>
<feature type="coiled-coil region" evidence="1">
    <location>
        <begin position="51"/>
        <end position="159"/>
    </location>
</feature>
<accession>A0A1H9PHB5</accession>
<keyword evidence="5" id="KW-1185">Reference proteome</keyword>
<dbReference type="RefSeq" id="WP_091966437.1">
    <property type="nucleotide sequence ID" value="NZ_FOGZ01000001.1"/>
</dbReference>
<feature type="domain" description="C4-type zinc ribbon" evidence="2">
    <location>
        <begin position="205"/>
        <end position="239"/>
    </location>
</feature>
<evidence type="ECO:0000256" key="1">
    <source>
        <dbReference type="SAM" id="Coils"/>
    </source>
</evidence>
<organism evidence="4 5">
    <name type="scientific">Propionibacterium cyclohexanicum</name>
    <dbReference type="NCBI Taxonomy" id="64702"/>
    <lineage>
        <taxon>Bacteria</taxon>
        <taxon>Bacillati</taxon>
        <taxon>Actinomycetota</taxon>
        <taxon>Actinomycetes</taxon>
        <taxon>Propionibacteriales</taxon>
        <taxon>Propionibacteriaceae</taxon>
        <taxon>Propionibacterium</taxon>
    </lineage>
</organism>
<feature type="domain" description="CT398-like coiled coil hairpin" evidence="3">
    <location>
        <begin position="14"/>
        <end position="194"/>
    </location>
</feature>
<evidence type="ECO:0000259" key="2">
    <source>
        <dbReference type="Pfam" id="PF02591"/>
    </source>
</evidence>
<dbReference type="OrthoDB" id="9784388at2"/>
<keyword evidence="1" id="KW-0175">Coiled coil</keyword>
<dbReference type="PANTHER" id="PTHR39082">
    <property type="entry name" value="PHOSPHOLIPASE C-BETA-2-RELATED"/>
    <property type="match status" value="1"/>
</dbReference>